<evidence type="ECO:0000313" key="6">
    <source>
        <dbReference type="EMBL" id="ELU05247.1"/>
    </source>
</evidence>
<dbReference type="EMBL" id="KB301692">
    <property type="protein sequence ID" value="ELU05247.1"/>
    <property type="molecule type" value="Genomic_DNA"/>
</dbReference>
<keyword evidence="3" id="KW-0539">Nucleus</keyword>
<name>R7UMT9_CAPTE</name>
<dbReference type="InterPro" id="IPR009057">
    <property type="entry name" value="Homeodomain-like_sf"/>
</dbReference>
<evidence type="ECO:0000313" key="8">
    <source>
        <dbReference type="Proteomes" id="UP000014760"/>
    </source>
</evidence>
<dbReference type="HOGENOM" id="CLU_089072_0_0_1"/>
<evidence type="ECO:0000256" key="2">
    <source>
        <dbReference type="ARBA" id="ARBA00023155"/>
    </source>
</evidence>
<gene>
    <name evidence="6" type="ORF">CAPTEDRAFT_206877</name>
</gene>
<dbReference type="InterPro" id="IPR008422">
    <property type="entry name" value="KN_HD"/>
</dbReference>
<reference evidence="8" key="1">
    <citation type="submission" date="2012-12" db="EMBL/GenBank/DDBJ databases">
        <authorList>
            <person name="Hellsten U."/>
            <person name="Grimwood J."/>
            <person name="Chapman J.A."/>
            <person name="Shapiro H."/>
            <person name="Aerts A."/>
            <person name="Otillar R.P."/>
            <person name="Terry A.Y."/>
            <person name="Boore J.L."/>
            <person name="Simakov O."/>
            <person name="Marletaz F."/>
            <person name="Cho S.-J."/>
            <person name="Edsinger-Gonzales E."/>
            <person name="Havlak P."/>
            <person name="Kuo D.-H."/>
            <person name="Larsson T."/>
            <person name="Lv J."/>
            <person name="Arendt D."/>
            <person name="Savage R."/>
            <person name="Osoegawa K."/>
            <person name="de Jong P."/>
            <person name="Lindberg D.R."/>
            <person name="Seaver E.C."/>
            <person name="Weisblat D.A."/>
            <person name="Putnam N.H."/>
            <person name="Grigoriev I.V."/>
            <person name="Rokhsar D.S."/>
        </authorList>
    </citation>
    <scope>NUCLEOTIDE SEQUENCE</scope>
    <source>
        <strain evidence="8">I ESC-2004</strain>
    </source>
</reference>
<dbReference type="EMBL" id="AMQN01007903">
    <property type="status" value="NOT_ANNOTATED_CDS"/>
    <property type="molecule type" value="Genomic_DNA"/>
</dbReference>
<keyword evidence="8" id="KW-1185">Reference proteome</keyword>
<organism evidence="6">
    <name type="scientific">Capitella teleta</name>
    <name type="common">Polychaete worm</name>
    <dbReference type="NCBI Taxonomy" id="283909"/>
    <lineage>
        <taxon>Eukaryota</taxon>
        <taxon>Metazoa</taxon>
        <taxon>Spiralia</taxon>
        <taxon>Lophotrochozoa</taxon>
        <taxon>Annelida</taxon>
        <taxon>Polychaeta</taxon>
        <taxon>Sedentaria</taxon>
        <taxon>Scolecida</taxon>
        <taxon>Capitellidae</taxon>
        <taxon>Capitella</taxon>
    </lineage>
</organism>
<dbReference type="GO" id="GO:0006355">
    <property type="term" value="P:regulation of DNA-templated transcription"/>
    <property type="evidence" value="ECO:0007669"/>
    <property type="project" value="InterPro"/>
</dbReference>
<dbReference type="Pfam" id="PF05920">
    <property type="entry name" value="Homeobox_KN"/>
    <property type="match status" value="1"/>
</dbReference>
<keyword evidence="1" id="KW-0238">DNA-binding</keyword>
<dbReference type="Proteomes" id="UP000014760">
    <property type="component" value="Unassembled WGS sequence"/>
</dbReference>
<dbReference type="AlphaFoldDB" id="R7UMT9"/>
<feature type="domain" description="KN homeodomain" evidence="5">
    <location>
        <begin position="94"/>
        <end position="133"/>
    </location>
</feature>
<keyword evidence="2" id="KW-0371">Homeobox</keyword>
<proteinExistence type="predicted"/>
<dbReference type="GO" id="GO:0003677">
    <property type="term" value="F:DNA binding"/>
    <property type="evidence" value="ECO:0007669"/>
    <property type="project" value="UniProtKB-KW"/>
</dbReference>
<protein>
    <recommendedName>
        <fullName evidence="5">KN homeodomain domain-containing protein</fullName>
    </recommendedName>
</protein>
<reference evidence="6 8" key="2">
    <citation type="journal article" date="2013" name="Nature">
        <title>Insights into bilaterian evolution from three spiralian genomes.</title>
        <authorList>
            <person name="Simakov O."/>
            <person name="Marletaz F."/>
            <person name="Cho S.J."/>
            <person name="Edsinger-Gonzales E."/>
            <person name="Havlak P."/>
            <person name="Hellsten U."/>
            <person name="Kuo D.H."/>
            <person name="Larsson T."/>
            <person name="Lv J."/>
            <person name="Arendt D."/>
            <person name="Savage R."/>
            <person name="Osoegawa K."/>
            <person name="de Jong P."/>
            <person name="Grimwood J."/>
            <person name="Chapman J.A."/>
            <person name="Shapiro H."/>
            <person name="Aerts A."/>
            <person name="Otillar R.P."/>
            <person name="Terry A.Y."/>
            <person name="Boore J.L."/>
            <person name="Grigoriev I.V."/>
            <person name="Lindberg D.R."/>
            <person name="Seaver E.C."/>
            <person name="Weisblat D.A."/>
            <person name="Putnam N.H."/>
            <person name="Rokhsar D.S."/>
        </authorList>
    </citation>
    <scope>NUCLEOTIDE SEQUENCE</scope>
    <source>
        <strain evidence="6 8">I ESC-2004</strain>
    </source>
</reference>
<evidence type="ECO:0000256" key="3">
    <source>
        <dbReference type="ARBA" id="ARBA00023242"/>
    </source>
</evidence>
<feature type="region of interest" description="Disordered" evidence="4">
    <location>
        <begin position="1"/>
        <end position="85"/>
    </location>
</feature>
<feature type="compositionally biased region" description="Basic and acidic residues" evidence="4">
    <location>
        <begin position="68"/>
        <end position="79"/>
    </location>
</feature>
<dbReference type="EnsemblMetazoa" id="CapteT206877">
    <property type="protein sequence ID" value="CapteP206877"/>
    <property type="gene ID" value="CapteG206877"/>
</dbReference>
<accession>R7UMT9</accession>
<dbReference type="SUPFAM" id="SSF46689">
    <property type="entry name" value="Homeodomain-like"/>
    <property type="match status" value="1"/>
</dbReference>
<reference evidence="7" key="3">
    <citation type="submission" date="2015-06" db="UniProtKB">
        <authorList>
            <consortium name="EnsemblMetazoa"/>
        </authorList>
    </citation>
    <scope>IDENTIFICATION</scope>
</reference>
<feature type="compositionally biased region" description="Acidic residues" evidence="4">
    <location>
        <begin position="28"/>
        <end position="45"/>
    </location>
</feature>
<evidence type="ECO:0000256" key="4">
    <source>
        <dbReference type="SAM" id="MobiDB-lite"/>
    </source>
</evidence>
<sequence>MSKKNETRRSGRPQRVTRIPRRLVSETDTTDTTDTDASDASDASDIETVYSNTPPLNAGRKKRLNTSLREEATDEDTRSNKSLPPEAKAMMAEWMYRHADDPYPSAEKVAEFVHRGGIEKCQVKQYLINFRRRQLPKAKKKVVDQSKTTVKRSKIAVTSKEKQPAATSLIKATPAAASLIKTTPAAASLIKTTPAAASLIKTTPAAASPIKADAQAAKKEAIELAIAETAKAAALATIGDFTDPSKKNYSFGLSISTMTWMARVQDMVENGSS</sequence>
<evidence type="ECO:0000259" key="5">
    <source>
        <dbReference type="Pfam" id="PF05920"/>
    </source>
</evidence>
<evidence type="ECO:0000256" key="1">
    <source>
        <dbReference type="ARBA" id="ARBA00023125"/>
    </source>
</evidence>
<dbReference type="Gene3D" id="1.10.10.60">
    <property type="entry name" value="Homeodomain-like"/>
    <property type="match status" value="1"/>
</dbReference>
<evidence type="ECO:0000313" key="7">
    <source>
        <dbReference type="EnsemblMetazoa" id="CapteP206877"/>
    </source>
</evidence>